<accession>A0AAD9MKF8</accession>
<dbReference type="InterPro" id="IPR036872">
    <property type="entry name" value="CH_dom_sf"/>
</dbReference>
<keyword evidence="10" id="KW-0175">Coiled coil</keyword>
<evidence type="ECO:0000259" key="13">
    <source>
        <dbReference type="PROSITE" id="PS50021"/>
    </source>
</evidence>
<keyword evidence="3" id="KW-0132">Cell division</keyword>
<dbReference type="InterPro" id="IPR004953">
    <property type="entry name" value="EB1_C"/>
</dbReference>
<comment type="subcellular location">
    <subcellularLocation>
        <location evidence="8">Cytoplasm</location>
        <location evidence="8">Cytoskeleton</location>
        <location evidence="8">Phragmoplast</location>
    </subcellularLocation>
</comment>
<evidence type="ECO:0000256" key="3">
    <source>
        <dbReference type="ARBA" id="ARBA00022618"/>
    </source>
</evidence>
<proteinExistence type="inferred from homology"/>
<evidence type="ECO:0000256" key="8">
    <source>
        <dbReference type="ARBA" id="ARBA00060413"/>
    </source>
</evidence>
<keyword evidence="12" id="KW-0732">Signal</keyword>
<dbReference type="GO" id="GO:0009524">
    <property type="term" value="C:phragmoplast"/>
    <property type="evidence" value="ECO:0007669"/>
    <property type="project" value="UniProtKB-SubCell"/>
</dbReference>
<keyword evidence="7" id="KW-0131">Cell cycle</keyword>
<evidence type="ECO:0000256" key="10">
    <source>
        <dbReference type="SAM" id="Coils"/>
    </source>
</evidence>
<evidence type="ECO:0000256" key="6">
    <source>
        <dbReference type="ARBA" id="ARBA00023212"/>
    </source>
</evidence>
<dbReference type="InterPro" id="IPR036133">
    <property type="entry name" value="EB1_C_sf"/>
</dbReference>
<keyword evidence="16" id="KW-1185">Reference proteome</keyword>
<evidence type="ECO:0000256" key="2">
    <source>
        <dbReference type="ARBA" id="ARBA00022490"/>
    </source>
</evidence>
<dbReference type="AlphaFoldDB" id="A0AAD9MKF8"/>
<dbReference type="GO" id="GO:0008017">
    <property type="term" value="F:microtubule binding"/>
    <property type="evidence" value="ECO:0007669"/>
    <property type="project" value="InterPro"/>
</dbReference>
<dbReference type="Gene3D" id="1.10.418.10">
    <property type="entry name" value="Calponin-like domain"/>
    <property type="match status" value="1"/>
</dbReference>
<keyword evidence="4 9" id="KW-0493">Microtubule</keyword>
<evidence type="ECO:0000256" key="9">
    <source>
        <dbReference type="PROSITE-ProRule" id="PRU00576"/>
    </source>
</evidence>
<evidence type="ECO:0000256" key="7">
    <source>
        <dbReference type="ARBA" id="ARBA00023306"/>
    </source>
</evidence>
<organism evidence="15 16">
    <name type="scientific">Prototheca wickerhamii</name>
    <dbReference type="NCBI Taxonomy" id="3111"/>
    <lineage>
        <taxon>Eukaryota</taxon>
        <taxon>Viridiplantae</taxon>
        <taxon>Chlorophyta</taxon>
        <taxon>core chlorophytes</taxon>
        <taxon>Trebouxiophyceae</taxon>
        <taxon>Chlorellales</taxon>
        <taxon>Chlorellaceae</taxon>
        <taxon>Prototheca</taxon>
    </lineage>
</organism>
<dbReference type="PROSITE" id="PS51230">
    <property type="entry name" value="EB1_C"/>
    <property type="match status" value="1"/>
</dbReference>
<protein>
    <submittedName>
        <fullName evidence="15">Uncharacterized protein</fullName>
    </submittedName>
</protein>
<keyword evidence="5" id="KW-0498">Mitosis</keyword>
<evidence type="ECO:0000313" key="15">
    <source>
        <dbReference type="EMBL" id="KAK2076278.1"/>
    </source>
</evidence>
<dbReference type="Proteomes" id="UP001255856">
    <property type="component" value="Unassembled WGS sequence"/>
</dbReference>
<gene>
    <name evidence="15" type="ORF">QBZ16_001210</name>
</gene>
<dbReference type="EMBL" id="JASFZW010000011">
    <property type="protein sequence ID" value="KAK2076278.1"/>
    <property type="molecule type" value="Genomic_DNA"/>
</dbReference>
<sequence length="289" mass="31715">MAENMFSSKAAILGWLNSVLGLKLERIEDTCNGAVACQLMDCLHPGTVNMKKVDFNVRNDYEFVGNYKELQQAFTKTGIDRAFNVAALSKGKLQDNNEFMQWFKGYWDSVTGGYAIEDYDPVSRRQICKTGDWKKWSAGSVSSCSGAGPRPSSRAPSASGETIAAYRKQSGVSVGSRAGVGASFTKADMKASTIATAQLQEAQAEIAELTDDVNDLRSKLETLENERDFYFDKLRDIEILCQWPEIAKLPITKVIEKILFAADAEEGQQVMEAAASLYNPAALEAGQDQ</sequence>
<keyword evidence="2" id="KW-0963">Cytoplasm</keyword>
<dbReference type="Gene3D" id="1.20.5.1430">
    <property type="match status" value="1"/>
</dbReference>
<dbReference type="InterPro" id="IPR001715">
    <property type="entry name" value="CH_dom"/>
</dbReference>
<dbReference type="Pfam" id="PF00307">
    <property type="entry name" value="CH"/>
    <property type="match status" value="1"/>
</dbReference>
<reference evidence="15" key="1">
    <citation type="submission" date="2021-01" db="EMBL/GenBank/DDBJ databases">
        <authorList>
            <person name="Eckstrom K.M.E."/>
        </authorList>
    </citation>
    <scope>NUCLEOTIDE SEQUENCE</scope>
    <source>
        <strain evidence="15">UVCC 0001</strain>
    </source>
</reference>
<feature type="domain" description="EB1 C-terminal" evidence="14">
    <location>
        <begin position="198"/>
        <end position="268"/>
    </location>
</feature>
<dbReference type="GO" id="GO:0051301">
    <property type="term" value="P:cell division"/>
    <property type="evidence" value="ECO:0007669"/>
    <property type="project" value="UniProtKB-KW"/>
</dbReference>
<name>A0AAD9MKF8_PROWI</name>
<dbReference type="PANTHER" id="PTHR10623">
    <property type="entry name" value="MICROTUBULE-ASSOCIATED PROTEIN RP/EB FAMILY MEMBER"/>
    <property type="match status" value="1"/>
</dbReference>
<feature type="domain" description="Calponin-homology (CH)" evidence="13">
    <location>
        <begin position="6"/>
        <end position="108"/>
    </location>
</feature>
<feature type="region of interest" description="Disordered" evidence="11">
    <location>
        <begin position="138"/>
        <end position="160"/>
    </location>
</feature>
<comment type="caution">
    <text evidence="15">The sequence shown here is derived from an EMBL/GenBank/DDBJ whole genome shotgun (WGS) entry which is preliminary data.</text>
</comment>
<evidence type="ECO:0000256" key="5">
    <source>
        <dbReference type="ARBA" id="ARBA00022776"/>
    </source>
</evidence>
<dbReference type="GO" id="GO:0005874">
    <property type="term" value="C:microtubule"/>
    <property type="evidence" value="ECO:0007669"/>
    <property type="project" value="UniProtKB-KW"/>
</dbReference>
<feature type="coiled-coil region" evidence="10">
    <location>
        <begin position="192"/>
        <end position="240"/>
    </location>
</feature>
<dbReference type="InterPro" id="IPR027328">
    <property type="entry name" value="MAPRE"/>
</dbReference>
<evidence type="ECO:0000256" key="4">
    <source>
        <dbReference type="ARBA" id="ARBA00022701"/>
    </source>
</evidence>
<evidence type="ECO:0000256" key="11">
    <source>
        <dbReference type="SAM" id="MobiDB-lite"/>
    </source>
</evidence>
<evidence type="ECO:0000256" key="1">
    <source>
        <dbReference type="ARBA" id="ARBA00010729"/>
    </source>
</evidence>
<feature type="chain" id="PRO_5042280379" evidence="12">
    <location>
        <begin position="22"/>
        <end position="289"/>
    </location>
</feature>
<feature type="signal peptide" evidence="12">
    <location>
        <begin position="1"/>
        <end position="21"/>
    </location>
</feature>
<dbReference type="PROSITE" id="PS50021">
    <property type="entry name" value="CH"/>
    <property type="match status" value="1"/>
</dbReference>
<keyword evidence="6" id="KW-0206">Cytoskeleton</keyword>
<evidence type="ECO:0000256" key="12">
    <source>
        <dbReference type="SAM" id="SignalP"/>
    </source>
</evidence>
<dbReference type="FunFam" id="1.10.418.10:FF:000028">
    <property type="entry name" value="RP/EB family microtubule-associated protein"/>
    <property type="match status" value="1"/>
</dbReference>
<comment type="similarity">
    <text evidence="1">Belongs to the MAPRE family.</text>
</comment>
<dbReference type="GO" id="GO:0009652">
    <property type="term" value="P:thigmotropism"/>
    <property type="evidence" value="ECO:0007669"/>
    <property type="project" value="UniProtKB-ARBA"/>
</dbReference>
<dbReference type="SUPFAM" id="SSF47576">
    <property type="entry name" value="Calponin-homology domain, CH-domain"/>
    <property type="match status" value="1"/>
</dbReference>
<evidence type="ECO:0000259" key="14">
    <source>
        <dbReference type="PROSITE" id="PS51230"/>
    </source>
</evidence>
<dbReference type="Pfam" id="PF03271">
    <property type="entry name" value="EB1"/>
    <property type="match status" value="1"/>
</dbReference>
<evidence type="ECO:0000313" key="16">
    <source>
        <dbReference type="Proteomes" id="UP001255856"/>
    </source>
</evidence>
<dbReference type="SUPFAM" id="SSF140612">
    <property type="entry name" value="EB1 dimerisation domain-like"/>
    <property type="match status" value="1"/>
</dbReference>